<dbReference type="EMBL" id="AP022038">
    <property type="protein sequence ID" value="BBR40235.1"/>
    <property type="molecule type" value="Genomic_DNA"/>
</dbReference>
<gene>
    <name evidence="1" type="primary">vecA</name>
    <name evidence="1" type="ORF">WP3W19E03_27600</name>
</gene>
<dbReference type="InterPro" id="IPR010261">
    <property type="entry name" value="Tir_chaperone"/>
</dbReference>
<organism evidence="1 2">
    <name type="scientific">Aeromonas veronii</name>
    <dbReference type="NCBI Taxonomy" id="654"/>
    <lineage>
        <taxon>Bacteria</taxon>
        <taxon>Pseudomonadati</taxon>
        <taxon>Pseudomonadota</taxon>
        <taxon>Gammaproteobacteria</taxon>
        <taxon>Aeromonadales</taxon>
        <taxon>Aeromonadaceae</taxon>
        <taxon>Aeromonas</taxon>
    </lineage>
</organism>
<name>A0A6S5CFD8_AERVE</name>
<dbReference type="AlphaFoldDB" id="A0A6S5CFD8"/>
<protein>
    <submittedName>
        <fullName evidence="1">Type III secretion system chaperone VecA</fullName>
    </submittedName>
</protein>
<dbReference type="RefSeq" id="WP_182937761.1">
    <property type="nucleotide sequence ID" value="NZ_AP022038.1"/>
</dbReference>
<proteinExistence type="predicted"/>
<dbReference type="CDD" id="cd16364">
    <property type="entry name" value="T3SC_I-like"/>
    <property type="match status" value="1"/>
</dbReference>
<reference evidence="1 2" key="1">
    <citation type="submission" date="2019-12" db="EMBL/GenBank/DDBJ databases">
        <title>complete genome sequences of Aeromonas veronii str. WP3-W19-ESBL-03 isolated from wastewater treatment plant effluent.</title>
        <authorList>
            <person name="Sekizuka T."/>
            <person name="Itokawa K."/>
            <person name="Yatsu K."/>
            <person name="Inamine Y."/>
            <person name="Kuroda M."/>
        </authorList>
    </citation>
    <scope>NUCLEOTIDE SEQUENCE [LARGE SCALE GENOMIC DNA]</scope>
    <source>
        <strain evidence="1 2">WP3-W19-ESBL-03</strain>
    </source>
</reference>
<evidence type="ECO:0000313" key="1">
    <source>
        <dbReference type="EMBL" id="BBR40235.1"/>
    </source>
</evidence>
<sequence length="154" mass="16940">MIHQQTLLDAFSEQHGFPPLQLDDEGGCQLLIDDKLPLSLLAYSLQHEPALMLRASIGLLAATGILRQQSLELLARANYSTTDAPGHTLALAPDGCQLVLFGLRPLATLTPQDLAEWLTQLTRQALEWQSRFALLPEQLALNSTLPSQHDAIRI</sequence>
<dbReference type="GO" id="GO:0030254">
    <property type="term" value="P:protein secretion by the type III secretion system"/>
    <property type="evidence" value="ECO:0007669"/>
    <property type="project" value="InterPro"/>
</dbReference>
<dbReference type="Proteomes" id="UP000515442">
    <property type="component" value="Chromosome"/>
</dbReference>
<dbReference type="Gene3D" id="3.30.1460.10">
    <property type="match status" value="1"/>
</dbReference>
<accession>A0A6S5CFD8</accession>
<dbReference type="Pfam" id="PF05932">
    <property type="entry name" value="CesT"/>
    <property type="match status" value="1"/>
</dbReference>
<evidence type="ECO:0000313" key="2">
    <source>
        <dbReference type="Proteomes" id="UP000515442"/>
    </source>
</evidence>
<dbReference type="SUPFAM" id="SSF69635">
    <property type="entry name" value="Type III secretory system chaperone-like"/>
    <property type="match status" value="1"/>
</dbReference>